<proteinExistence type="predicted"/>
<dbReference type="EMBL" id="JAUSUX010000004">
    <property type="protein sequence ID" value="MDQ0285560.1"/>
    <property type="molecule type" value="Genomic_DNA"/>
</dbReference>
<protein>
    <submittedName>
        <fullName evidence="2">Glycosyltransferase involved in cell wall biosynthesis</fullName>
    </submittedName>
</protein>
<dbReference type="RefSeq" id="WP_307399813.1">
    <property type="nucleotide sequence ID" value="NZ_JAUSUX010000004.1"/>
</dbReference>
<comment type="caution">
    <text evidence="2">The sequence shown here is derived from an EMBL/GenBank/DDBJ whole genome shotgun (WGS) entry which is preliminary data.</text>
</comment>
<dbReference type="InterPro" id="IPR001173">
    <property type="entry name" value="Glyco_trans_2-like"/>
</dbReference>
<evidence type="ECO:0000313" key="2">
    <source>
        <dbReference type="EMBL" id="MDQ0285560.1"/>
    </source>
</evidence>
<dbReference type="InterPro" id="IPR029044">
    <property type="entry name" value="Nucleotide-diphossugar_trans"/>
</dbReference>
<reference evidence="2 3" key="1">
    <citation type="submission" date="2023-07" db="EMBL/GenBank/DDBJ databases">
        <title>Genomic Encyclopedia of Type Strains, Phase IV (KMG-IV): sequencing the most valuable type-strain genomes for metagenomic binning, comparative biology and taxonomic classification.</title>
        <authorList>
            <person name="Goeker M."/>
        </authorList>
    </citation>
    <scope>NUCLEOTIDE SEQUENCE [LARGE SCALE GENOMIC DNA]</scope>
    <source>
        <strain evidence="2 3">DSM 12396</strain>
    </source>
</reference>
<keyword evidence="3" id="KW-1185">Reference proteome</keyword>
<dbReference type="Gene3D" id="3.90.550.10">
    <property type="entry name" value="Spore Coat Polysaccharide Biosynthesis Protein SpsA, Chain A"/>
    <property type="match status" value="1"/>
</dbReference>
<name>A0ABU0AYJ9_9FIRM</name>
<evidence type="ECO:0000259" key="1">
    <source>
        <dbReference type="Pfam" id="PF00535"/>
    </source>
</evidence>
<dbReference type="Pfam" id="PF00535">
    <property type="entry name" value="Glycos_transf_2"/>
    <property type="match status" value="1"/>
</dbReference>
<evidence type="ECO:0000313" key="3">
    <source>
        <dbReference type="Proteomes" id="UP001225644"/>
    </source>
</evidence>
<feature type="domain" description="Glycosyltransferase 2-like" evidence="1">
    <location>
        <begin position="14"/>
        <end position="120"/>
    </location>
</feature>
<gene>
    <name evidence="2" type="ORF">J2Z49_000664</name>
</gene>
<dbReference type="PANTHER" id="PTHR43685:SF2">
    <property type="entry name" value="GLYCOSYLTRANSFERASE 2-LIKE DOMAIN-CONTAINING PROTEIN"/>
    <property type="match status" value="1"/>
</dbReference>
<dbReference type="SUPFAM" id="SSF53448">
    <property type="entry name" value="Nucleotide-diphospho-sugar transferases"/>
    <property type="match status" value="1"/>
</dbReference>
<dbReference type="InterPro" id="IPR050834">
    <property type="entry name" value="Glycosyltransf_2"/>
</dbReference>
<organism evidence="2 3">
    <name type="scientific">Desulfofundulus luciae</name>
    <dbReference type="NCBI Taxonomy" id="74702"/>
    <lineage>
        <taxon>Bacteria</taxon>
        <taxon>Bacillati</taxon>
        <taxon>Bacillota</taxon>
        <taxon>Clostridia</taxon>
        <taxon>Eubacteriales</taxon>
        <taxon>Peptococcaceae</taxon>
        <taxon>Desulfofundulus</taxon>
    </lineage>
</organism>
<accession>A0ABU0AYJ9</accession>
<dbReference type="Proteomes" id="UP001225644">
    <property type="component" value="Unassembled WGS sequence"/>
</dbReference>
<dbReference type="PANTHER" id="PTHR43685">
    <property type="entry name" value="GLYCOSYLTRANSFERASE"/>
    <property type="match status" value="1"/>
</dbReference>
<sequence>MADNLTLKPNVCAVVVTYGNRYDFWSRVVDGCLRNGVWKIVLVDNGASLESKARLETLHGNLPDKCHVIALQENLGSAAGYKAGLQFALNLDGCEFLWLLDDDNVPQDDALRQLLNSYENLSLLYPADRLALLALRKDRNFYKRLTEGEPLTSVYPTRSSFLSVNIVDLPSKLRRCFSKKSKLRKDQLIISVPYGPYGGLFFSQVVTPMDRFPGREVFCIL</sequence>